<keyword evidence="2" id="KW-1185">Reference proteome</keyword>
<dbReference type="EMBL" id="SNVJ01000053">
    <property type="protein sequence ID" value="MXP66155.1"/>
    <property type="molecule type" value="Genomic_DNA"/>
</dbReference>
<accession>A0A845BGM3</accession>
<dbReference type="AlphaFoldDB" id="A0A845BGM3"/>
<evidence type="ECO:0000313" key="2">
    <source>
        <dbReference type="Proteomes" id="UP000460715"/>
    </source>
</evidence>
<organism evidence="1 2">
    <name type="scientific">Teichococcus coralli</name>
    <dbReference type="NCBI Taxonomy" id="2545983"/>
    <lineage>
        <taxon>Bacteria</taxon>
        <taxon>Pseudomonadati</taxon>
        <taxon>Pseudomonadota</taxon>
        <taxon>Alphaproteobacteria</taxon>
        <taxon>Acetobacterales</taxon>
        <taxon>Roseomonadaceae</taxon>
        <taxon>Roseomonas</taxon>
    </lineage>
</organism>
<comment type="caution">
    <text evidence="1">The sequence shown here is derived from an EMBL/GenBank/DDBJ whole genome shotgun (WGS) entry which is preliminary data.</text>
</comment>
<protein>
    <recommendedName>
        <fullName evidence="3">DUF2971 domain-containing protein</fullName>
    </recommendedName>
</protein>
<reference evidence="1 2" key="1">
    <citation type="submission" date="2019-03" db="EMBL/GenBank/DDBJ databases">
        <title>Roseomonas sp. a novel Roseomonas species isolated from Sea whip Gorgonian.</title>
        <authorList>
            <person name="Li F."/>
            <person name="Pan X."/>
            <person name="Huang S."/>
            <person name="Li Z."/>
            <person name="Meng B."/>
        </authorList>
    </citation>
    <scope>NUCLEOTIDE SEQUENCE [LARGE SCALE GENOMIC DNA]</scope>
    <source>
        <strain evidence="1 2">M0104</strain>
    </source>
</reference>
<dbReference type="OrthoDB" id="8548541at2"/>
<name>A0A845BGM3_9PROT</name>
<proteinExistence type="predicted"/>
<evidence type="ECO:0000313" key="1">
    <source>
        <dbReference type="EMBL" id="MXP66155.1"/>
    </source>
</evidence>
<gene>
    <name evidence="1" type="ORF">E0493_22770</name>
</gene>
<evidence type="ECO:0008006" key="3">
    <source>
        <dbReference type="Google" id="ProtNLM"/>
    </source>
</evidence>
<dbReference type="Proteomes" id="UP000460715">
    <property type="component" value="Unassembled WGS sequence"/>
</dbReference>
<sequence>MTETLNISVPDDTKVWRYMDFAKFVAMLTQKGLYFPRVDKLEDSFEGATGLGKREEEWDRFYLNFFRSAITSPPGASTIEFSPEDIEDRAQRLLRDWKSIGSRDRTSFVSCWHANTGESEALWRLYCPPATAGVAVQTTVRALWDATENEPSSVVGRVHYLDFRKSFADPHYRVFCKRASLSHENEVRVVVKNEDNISDSGKLIPADLGEIIQSVAVSPFAPSWFDGVVREVITNFGFIFEVRTSEILERPFF</sequence>